<dbReference type="Proteomes" id="UP000824120">
    <property type="component" value="Chromosome 4"/>
</dbReference>
<dbReference type="AlphaFoldDB" id="A0A9J5ZI70"/>
<evidence type="ECO:0000256" key="1">
    <source>
        <dbReference type="SAM" id="MobiDB-lite"/>
    </source>
</evidence>
<accession>A0A9J5ZI70</accession>
<dbReference type="OrthoDB" id="1320500at2759"/>
<keyword evidence="3" id="KW-1185">Reference proteome</keyword>
<name>A0A9J5ZI70_SOLCO</name>
<reference evidence="2 3" key="1">
    <citation type="submission" date="2020-09" db="EMBL/GenBank/DDBJ databases">
        <title>De no assembly of potato wild relative species, Solanum commersonii.</title>
        <authorList>
            <person name="Cho K."/>
        </authorList>
    </citation>
    <scope>NUCLEOTIDE SEQUENCE [LARGE SCALE GENOMIC DNA]</scope>
    <source>
        <strain evidence="2">LZ3.2</strain>
        <tissue evidence="2">Leaf</tissue>
    </source>
</reference>
<protein>
    <submittedName>
        <fullName evidence="2">Uncharacterized protein</fullName>
    </submittedName>
</protein>
<comment type="caution">
    <text evidence="2">The sequence shown here is derived from an EMBL/GenBank/DDBJ whole genome shotgun (WGS) entry which is preliminary data.</text>
</comment>
<evidence type="ECO:0000313" key="3">
    <source>
        <dbReference type="Proteomes" id="UP000824120"/>
    </source>
</evidence>
<feature type="region of interest" description="Disordered" evidence="1">
    <location>
        <begin position="1"/>
        <end position="22"/>
    </location>
</feature>
<proteinExistence type="predicted"/>
<evidence type="ECO:0000313" key="2">
    <source>
        <dbReference type="EMBL" id="KAG5612426.1"/>
    </source>
</evidence>
<organism evidence="2 3">
    <name type="scientific">Solanum commersonii</name>
    <name type="common">Commerson's wild potato</name>
    <name type="synonym">Commerson's nightshade</name>
    <dbReference type="NCBI Taxonomy" id="4109"/>
    <lineage>
        <taxon>Eukaryota</taxon>
        <taxon>Viridiplantae</taxon>
        <taxon>Streptophyta</taxon>
        <taxon>Embryophyta</taxon>
        <taxon>Tracheophyta</taxon>
        <taxon>Spermatophyta</taxon>
        <taxon>Magnoliopsida</taxon>
        <taxon>eudicotyledons</taxon>
        <taxon>Gunneridae</taxon>
        <taxon>Pentapetalae</taxon>
        <taxon>asterids</taxon>
        <taxon>lamiids</taxon>
        <taxon>Solanales</taxon>
        <taxon>Solanaceae</taxon>
        <taxon>Solanoideae</taxon>
        <taxon>Solaneae</taxon>
        <taxon>Solanum</taxon>
    </lineage>
</organism>
<sequence>MKTSESFAQAVNPELTKTIPSKPIPKEESFEFIVSQTIYILHCFDDDPQTYNWYNYKVQEKTKSSTKSSSKAALKQKLKEALDNMEKYEEHQVMKMIEDAASTKSSSEDNGDMCNPKGLALAYMDPDYE</sequence>
<dbReference type="EMBL" id="JACXVP010000004">
    <property type="protein sequence ID" value="KAG5612426.1"/>
    <property type="molecule type" value="Genomic_DNA"/>
</dbReference>
<gene>
    <name evidence="2" type="ORF">H5410_023707</name>
</gene>